<reference evidence="3" key="1">
    <citation type="journal article" date="2013" name="Mol. Plant Microbe Interact.">
        <title>Global aspects of pacC regulation of pathogenicity genes in Colletotrichum gloeosporioides as revealed by transcriptome analysis.</title>
        <authorList>
            <person name="Alkan N."/>
            <person name="Meng X."/>
            <person name="Friedlander G."/>
            <person name="Reuveni E."/>
            <person name="Sukno S."/>
            <person name="Sherman A."/>
            <person name="Thon M."/>
            <person name="Fluhr R."/>
            <person name="Prusky D."/>
        </authorList>
    </citation>
    <scope>NUCLEOTIDE SEQUENCE [LARGE SCALE GENOMIC DNA]</scope>
    <source>
        <strain evidence="3">Cg-14</strain>
    </source>
</reference>
<evidence type="ECO:0000256" key="1">
    <source>
        <dbReference type="SAM" id="MobiDB-lite"/>
    </source>
</evidence>
<feature type="region of interest" description="Disordered" evidence="1">
    <location>
        <begin position="1"/>
        <end position="110"/>
    </location>
</feature>
<dbReference type="EMBL" id="AMYD01002930">
    <property type="protein sequence ID" value="EQB47505.1"/>
    <property type="molecule type" value="Genomic_DNA"/>
</dbReference>
<gene>
    <name evidence="2" type="ORF">CGLO_13338</name>
</gene>
<dbReference type="Proteomes" id="UP000015530">
    <property type="component" value="Unassembled WGS sequence"/>
</dbReference>
<accession>T0LH55</accession>
<dbReference type="HOGENOM" id="CLU_2061324_0_0_1"/>
<name>T0LH55_COLGC</name>
<proteinExistence type="predicted"/>
<evidence type="ECO:0000313" key="3">
    <source>
        <dbReference type="Proteomes" id="UP000015530"/>
    </source>
</evidence>
<dbReference type="AlphaFoldDB" id="T0LH55"/>
<comment type="caution">
    <text evidence="2">The sequence shown here is derived from an EMBL/GenBank/DDBJ whole genome shotgun (WGS) entry which is preliminary data.</text>
</comment>
<evidence type="ECO:0000313" key="2">
    <source>
        <dbReference type="EMBL" id="EQB47505.1"/>
    </source>
</evidence>
<organism evidence="2 3">
    <name type="scientific">Colletotrichum gloeosporioides (strain Cg-14)</name>
    <name type="common">Anthracnose fungus</name>
    <name type="synonym">Glomerella cingulata</name>
    <dbReference type="NCBI Taxonomy" id="1237896"/>
    <lineage>
        <taxon>Eukaryota</taxon>
        <taxon>Fungi</taxon>
        <taxon>Dikarya</taxon>
        <taxon>Ascomycota</taxon>
        <taxon>Pezizomycotina</taxon>
        <taxon>Sordariomycetes</taxon>
        <taxon>Hypocreomycetidae</taxon>
        <taxon>Glomerellales</taxon>
        <taxon>Glomerellaceae</taxon>
        <taxon>Colletotrichum</taxon>
        <taxon>Colletotrichum gloeosporioides species complex</taxon>
    </lineage>
</organism>
<feature type="compositionally biased region" description="Basic and acidic residues" evidence="1">
    <location>
        <begin position="15"/>
        <end position="25"/>
    </location>
</feature>
<protein>
    <submittedName>
        <fullName evidence="2">Uncharacterized protein</fullName>
    </submittedName>
</protein>
<feature type="compositionally biased region" description="Basic and acidic residues" evidence="1">
    <location>
        <begin position="84"/>
        <end position="105"/>
    </location>
</feature>
<sequence length="119" mass="13268">MGYDHGSGNRPVELPTHENPQEHLGKRQASQNPDPATYPEHPNRHRALVDPAPFSRGAKDGSPAAAARRGEKPVPLPVPTAGKMELELARDDRQDRQTDAERLAPARDTPALRRWVCRW</sequence>